<protein>
    <submittedName>
        <fullName evidence="2">Uncharacterized protein</fullName>
    </submittedName>
</protein>
<evidence type="ECO:0000313" key="2">
    <source>
        <dbReference type="EMBL" id="KAJ8406337.1"/>
    </source>
</evidence>
<organism evidence="2 3">
    <name type="scientific">Aldrovandia affinis</name>
    <dbReference type="NCBI Taxonomy" id="143900"/>
    <lineage>
        <taxon>Eukaryota</taxon>
        <taxon>Metazoa</taxon>
        <taxon>Chordata</taxon>
        <taxon>Craniata</taxon>
        <taxon>Vertebrata</taxon>
        <taxon>Euteleostomi</taxon>
        <taxon>Actinopterygii</taxon>
        <taxon>Neopterygii</taxon>
        <taxon>Teleostei</taxon>
        <taxon>Notacanthiformes</taxon>
        <taxon>Halosauridae</taxon>
        <taxon>Aldrovandia</taxon>
    </lineage>
</organism>
<evidence type="ECO:0000256" key="1">
    <source>
        <dbReference type="SAM" id="MobiDB-lite"/>
    </source>
</evidence>
<evidence type="ECO:0000313" key="3">
    <source>
        <dbReference type="Proteomes" id="UP001221898"/>
    </source>
</evidence>
<dbReference type="AlphaFoldDB" id="A0AAD7SP83"/>
<comment type="caution">
    <text evidence="2">The sequence shown here is derived from an EMBL/GenBank/DDBJ whole genome shotgun (WGS) entry which is preliminary data.</text>
</comment>
<dbReference type="EMBL" id="JAINUG010000044">
    <property type="protein sequence ID" value="KAJ8406337.1"/>
    <property type="molecule type" value="Genomic_DNA"/>
</dbReference>
<dbReference type="Proteomes" id="UP001221898">
    <property type="component" value="Unassembled WGS sequence"/>
</dbReference>
<name>A0AAD7SP83_9TELE</name>
<keyword evidence="3" id="KW-1185">Reference proteome</keyword>
<proteinExistence type="predicted"/>
<feature type="compositionally biased region" description="Basic and acidic residues" evidence="1">
    <location>
        <begin position="17"/>
        <end position="27"/>
    </location>
</feature>
<gene>
    <name evidence="2" type="ORF">AAFF_G00305680</name>
</gene>
<feature type="region of interest" description="Disordered" evidence="1">
    <location>
        <begin position="1"/>
        <end position="38"/>
    </location>
</feature>
<accession>A0AAD7SP83</accession>
<sequence length="121" mass="12372">MRRWSWSGAEAGGDVALSERERERETGETLGTGAPSCGAAPAGEVRFASVAALPTASYAGSVERSTKGGLGKKAPRLVWEPRDRGTEGNLAGRAMPSEARAALAGDGAEGLSQCISLRALG</sequence>
<reference evidence="2" key="1">
    <citation type="journal article" date="2023" name="Science">
        <title>Genome structures resolve the early diversification of teleost fishes.</title>
        <authorList>
            <person name="Parey E."/>
            <person name="Louis A."/>
            <person name="Montfort J."/>
            <person name="Bouchez O."/>
            <person name="Roques C."/>
            <person name="Iampietro C."/>
            <person name="Lluch J."/>
            <person name="Castinel A."/>
            <person name="Donnadieu C."/>
            <person name="Desvignes T."/>
            <person name="Floi Bucao C."/>
            <person name="Jouanno E."/>
            <person name="Wen M."/>
            <person name="Mejri S."/>
            <person name="Dirks R."/>
            <person name="Jansen H."/>
            <person name="Henkel C."/>
            <person name="Chen W.J."/>
            <person name="Zahm M."/>
            <person name="Cabau C."/>
            <person name="Klopp C."/>
            <person name="Thompson A.W."/>
            <person name="Robinson-Rechavi M."/>
            <person name="Braasch I."/>
            <person name="Lecointre G."/>
            <person name="Bobe J."/>
            <person name="Postlethwait J.H."/>
            <person name="Berthelot C."/>
            <person name="Roest Crollius H."/>
            <person name="Guiguen Y."/>
        </authorList>
    </citation>
    <scope>NUCLEOTIDE SEQUENCE</scope>
    <source>
        <strain evidence="2">NC1722</strain>
    </source>
</reference>